<keyword evidence="7" id="KW-0812">Transmembrane</keyword>
<dbReference type="SUPFAM" id="SSF49478">
    <property type="entry name" value="Cna protein B-type domain"/>
    <property type="match status" value="7"/>
</dbReference>
<evidence type="ECO:0000313" key="12">
    <source>
        <dbReference type="Proteomes" id="UP000321893"/>
    </source>
</evidence>
<proteinExistence type="predicted"/>
<comment type="caution">
    <text evidence="11">The sequence shown here is derived from an EMBL/GenBank/DDBJ whole genome shotgun (WGS) entry which is preliminary data.</text>
</comment>
<dbReference type="Pfam" id="PF17961">
    <property type="entry name" value="Big_8"/>
    <property type="match status" value="1"/>
</dbReference>
<organism evidence="11 12">
    <name type="scientific">Lentilactobacillus kefiri</name>
    <name type="common">Lactobacillus kefiri</name>
    <dbReference type="NCBI Taxonomy" id="33962"/>
    <lineage>
        <taxon>Bacteria</taxon>
        <taxon>Bacillati</taxon>
        <taxon>Bacillota</taxon>
        <taxon>Bacilli</taxon>
        <taxon>Lactobacillales</taxon>
        <taxon>Lactobacillaceae</taxon>
        <taxon>Lentilactobacillus</taxon>
    </lineage>
</organism>
<feature type="region of interest" description="Disordered" evidence="6">
    <location>
        <begin position="1024"/>
        <end position="1091"/>
    </location>
</feature>
<keyword evidence="5" id="KW-0572">Peptidoglycan-anchor</keyword>
<feature type="domain" description="CNA-B" evidence="9">
    <location>
        <begin position="838"/>
        <end position="909"/>
    </location>
</feature>
<dbReference type="Pfam" id="PF00746">
    <property type="entry name" value="Gram_pos_anchor"/>
    <property type="match status" value="1"/>
</dbReference>
<dbReference type="Gene3D" id="2.60.40.1140">
    <property type="entry name" value="Collagen-binding surface protein Cna, B-type domain"/>
    <property type="match status" value="7"/>
</dbReference>
<keyword evidence="7" id="KW-0472">Membrane</keyword>
<evidence type="ECO:0000256" key="3">
    <source>
        <dbReference type="ARBA" id="ARBA00022525"/>
    </source>
</evidence>
<feature type="domain" description="CNA-B" evidence="9">
    <location>
        <begin position="641"/>
        <end position="730"/>
    </location>
</feature>
<evidence type="ECO:0000256" key="6">
    <source>
        <dbReference type="SAM" id="MobiDB-lite"/>
    </source>
</evidence>
<evidence type="ECO:0000313" key="11">
    <source>
        <dbReference type="EMBL" id="GEL28225.1"/>
    </source>
</evidence>
<dbReference type="AlphaFoldDB" id="A0A511DTR1"/>
<dbReference type="STRING" id="1423764.FC95_GL000133"/>
<dbReference type="EMBL" id="BJVK01000010">
    <property type="protein sequence ID" value="GEL28225.1"/>
    <property type="molecule type" value="Genomic_DNA"/>
</dbReference>
<keyword evidence="7" id="KW-1133">Transmembrane helix</keyword>
<keyword evidence="12" id="KW-1185">Reference proteome</keyword>
<dbReference type="Proteomes" id="UP000321893">
    <property type="component" value="Unassembled WGS sequence"/>
</dbReference>
<dbReference type="InterPro" id="IPR008966">
    <property type="entry name" value="Adhesion_dom_sf"/>
</dbReference>
<dbReference type="GO" id="GO:0007155">
    <property type="term" value="P:cell adhesion"/>
    <property type="evidence" value="ECO:0007669"/>
    <property type="project" value="InterPro"/>
</dbReference>
<dbReference type="Pfam" id="PF05738">
    <property type="entry name" value="Cna_B"/>
    <property type="match status" value="7"/>
</dbReference>
<dbReference type="SUPFAM" id="SSF49401">
    <property type="entry name" value="Bacterial adhesins"/>
    <property type="match status" value="1"/>
</dbReference>
<sequence length="1123" mass="120888">MSESFAKQNSTKIWKWIGVLLFLFSIFVGLGMKAQPVHAADITSSVSGTGAGDALYNNEPINKVDFADWDKYGTYKLTYNYTIASGTTVNPGDTAQVTLPSGTTFSQDLSFPIKATDGTVIGTFSAKSGSTFGHITFNDYYSKYNNDMKGTININVSGSKTHGSKSSDYIGKNGWAWNGDFFGKTYGLDENGRYQYAEWDTKINPNKKSIVDAVITDELQDTTKQKILIDPDTNKPVLRLTDESGKEIPSSEYSITYTPSDQPTKIQIKWNGTLDKSVNLLYLVKVTDPTYVNSGDATTLNNDINITGTTKDDGSGGGGKNINVNGKSTGTLTLGGDGSGGGSDFSINVKKLWKNVPNEDALPKQIQAVLYNNGTKTDKVLTLNKSNNWQGTFDNLFKTDAKGDPITYTVAEVAVPEGYIGTTAPQKVDSTTNTATLTNTYNATSLKVNKVWKGIPDGVDKPSSVSVSLLANGEATGKTLTLNSGNNWSDEFTGLPKTDDSGKTIIYTVKEATVDGYTSAQTTKDGSVTLTNTYIPKKTSIKVHKEWTGIPDGKDKDRSVIAVLYKNGKETDQTLTLDKNNNWTGTFGNLPVTDENGGKITYTVEEKAVPKGYTTSTPGPRAVKDGKVTLVNKYTPGKTSINVHKKWTGVPSGVTTPKVTVTLFKNGNATDQKLTLDSQNNYSGKFDNLPITDDNGKTITYTVEETAVDGYKADQKGQVAVKDGVVTLTNEYIPKQTKITVKKLWKGVPSDSDKRSITAVLYANGVRTDKTVELNANNNWTAEFTNLPVTDKNGKTITYTVAEKSVPDGFTTTTSGLQPVKNGVVTLVNEYVPHKTSVTVNKVWHGVPNGVDTPQIVVTLFANGKSTGKTLTLDSQNGYLGIFDNLPTTDSDGNAITYTVEDNGYTSTTTGQRAVINGAVTFVNVFVPKDTSIKVVKQWSGVPSGTVPPSIIARLYANGKATDKTVTLDASNHYSASFDNLPETDADGKTIVYTVSEIKVPSGYTSNTVGPQPVKDGVVTLKNQRTPVTPDNPKNPKTPKTPTTPGKPDKISSSQTPSKVTTKSSNGHHKKNTKTPTPVNAQKEKLPQTGDKAKQEIALTVVGIVMGALLIAWRFVGIDRKTK</sequence>
<dbReference type="InterPro" id="IPR019931">
    <property type="entry name" value="LPXTG_anchor"/>
</dbReference>
<evidence type="ECO:0000256" key="5">
    <source>
        <dbReference type="ARBA" id="ARBA00023088"/>
    </source>
</evidence>
<gene>
    <name evidence="11" type="ORF">LKE01_10450</name>
</gene>
<feature type="domain" description="CNA-B" evidence="9">
    <location>
        <begin position="541"/>
        <end position="630"/>
    </location>
</feature>
<feature type="domain" description="CNA-B" evidence="9">
    <location>
        <begin position="447"/>
        <end position="533"/>
    </location>
</feature>
<evidence type="ECO:0000256" key="4">
    <source>
        <dbReference type="ARBA" id="ARBA00022729"/>
    </source>
</evidence>
<evidence type="ECO:0000259" key="8">
    <source>
        <dbReference type="Pfam" id="PF00746"/>
    </source>
</evidence>
<dbReference type="CDD" id="cd00222">
    <property type="entry name" value="CollagenBindB"/>
    <property type="match status" value="7"/>
</dbReference>
<feature type="domain" description="Gram-positive cocci surface proteins LPxTG" evidence="8">
    <location>
        <begin position="1079"/>
        <end position="1112"/>
    </location>
</feature>
<accession>A0A511DTR1</accession>
<dbReference type="GeneID" id="71566756"/>
<keyword evidence="3" id="KW-0964">Secreted</keyword>
<evidence type="ECO:0000256" key="7">
    <source>
        <dbReference type="SAM" id="Phobius"/>
    </source>
</evidence>
<name>A0A511DTR1_LENKE</name>
<evidence type="ECO:0000259" key="9">
    <source>
        <dbReference type="Pfam" id="PF05738"/>
    </source>
</evidence>
<feature type="domain" description="SDR-like Ig" evidence="10">
    <location>
        <begin position="71"/>
        <end position="160"/>
    </location>
</feature>
<dbReference type="OrthoDB" id="2329794at2"/>
<dbReference type="InterPro" id="IPR008454">
    <property type="entry name" value="Collagen-bd_Cna-like_B-typ_dom"/>
</dbReference>
<dbReference type="Gene3D" id="2.60.40.1280">
    <property type="match status" value="1"/>
</dbReference>
<reference evidence="11" key="1">
    <citation type="submission" date="2019-07" db="EMBL/GenBank/DDBJ databases">
        <title>Whole genome shotgun sequence of Lactobacillus kefiri NBRC 15888.</title>
        <authorList>
            <person name="Hosoyama A."/>
            <person name="Uohara A."/>
            <person name="Ohji S."/>
            <person name="Ichikawa N."/>
        </authorList>
    </citation>
    <scope>NUCLEOTIDE SEQUENCE [LARGE SCALE GENOMIC DNA]</scope>
    <source>
        <strain evidence="11">NBRC 15888</strain>
    </source>
</reference>
<evidence type="ECO:0000256" key="2">
    <source>
        <dbReference type="ARBA" id="ARBA00022512"/>
    </source>
</evidence>
<feature type="domain" description="CNA-B" evidence="9">
    <location>
        <begin position="347"/>
        <end position="440"/>
    </location>
</feature>
<keyword evidence="4" id="KW-0732">Signal</keyword>
<feature type="compositionally biased region" description="Basic and acidic residues" evidence="6">
    <location>
        <begin position="1082"/>
        <end position="1091"/>
    </location>
</feature>
<protein>
    <submittedName>
        <fullName evidence="11">Uncharacterized protein</fullName>
    </submittedName>
</protein>
<keyword evidence="2" id="KW-0134">Cell wall</keyword>
<dbReference type="InterPro" id="IPR041171">
    <property type="entry name" value="SDR_Ig"/>
</dbReference>
<feature type="compositionally biased region" description="Polar residues" evidence="6">
    <location>
        <begin position="1051"/>
        <end position="1065"/>
    </location>
</feature>
<feature type="transmembrane region" description="Helical" evidence="7">
    <location>
        <begin position="1097"/>
        <end position="1116"/>
    </location>
</feature>
<comment type="subcellular location">
    <subcellularLocation>
        <location evidence="1">Secreted</location>
        <location evidence="1">Cell wall</location>
        <topology evidence="1">Peptidoglycan-anchor</topology>
    </subcellularLocation>
</comment>
<evidence type="ECO:0000256" key="1">
    <source>
        <dbReference type="ARBA" id="ARBA00004168"/>
    </source>
</evidence>
<evidence type="ECO:0000259" key="10">
    <source>
        <dbReference type="Pfam" id="PF17961"/>
    </source>
</evidence>
<feature type="domain" description="CNA-B" evidence="9">
    <location>
        <begin position="933"/>
        <end position="1013"/>
    </location>
</feature>
<dbReference type="InterPro" id="IPR011252">
    <property type="entry name" value="Fibrogen-bd_dom1"/>
</dbReference>
<feature type="domain" description="CNA-B" evidence="9">
    <location>
        <begin position="739"/>
        <end position="819"/>
    </location>
</feature>
<dbReference type="RefSeq" id="WP_056981044.1">
    <property type="nucleotide sequence ID" value="NZ_BJVK01000010.1"/>
</dbReference>